<dbReference type="AlphaFoldDB" id="U2S2X8"/>
<dbReference type="Proteomes" id="UP000016637">
    <property type="component" value="Unassembled WGS sequence"/>
</dbReference>
<dbReference type="GO" id="GO:0015074">
    <property type="term" value="P:DNA integration"/>
    <property type="evidence" value="ECO:0007669"/>
    <property type="project" value="InterPro"/>
</dbReference>
<dbReference type="InterPro" id="IPR001584">
    <property type="entry name" value="Integrase_cat-core"/>
</dbReference>
<dbReference type="InterPro" id="IPR012337">
    <property type="entry name" value="RNaseH-like_sf"/>
</dbReference>
<dbReference type="PATRIC" id="fig|1321820.3.peg.309"/>
<evidence type="ECO:0000259" key="1">
    <source>
        <dbReference type="PROSITE" id="PS50994"/>
    </source>
</evidence>
<name>U2S2X8_9BACL</name>
<dbReference type="GO" id="GO:0004803">
    <property type="term" value="F:transposase activity"/>
    <property type="evidence" value="ECO:0007669"/>
    <property type="project" value="TreeGrafter"/>
</dbReference>
<feature type="non-terminal residue" evidence="2">
    <location>
        <position position="1"/>
    </location>
</feature>
<keyword evidence="3" id="KW-1185">Reference proteome</keyword>
<accession>U2S2X8</accession>
<dbReference type="GO" id="GO:0003676">
    <property type="term" value="F:nucleic acid binding"/>
    <property type="evidence" value="ECO:0007669"/>
    <property type="project" value="InterPro"/>
</dbReference>
<dbReference type="InterPro" id="IPR051917">
    <property type="entry name" value="Transposase-Integrase"/>
</dbReference>
<dbReference type="PANTHER" id="PTHR10948:SF23">
    <property type="entry name" value="TRANSPOSASE INSI FOR INSERTION SEQUENCE ELEMENT IS30A-RELATED"/>
    <property type="match status" value="1"/>
</dbReference>
<evidence type="ECO:0000313" key="3">
    <source>
        <dbReference type="Proteomes" id="UP000016637"/>
    </source>
</evidence>
<dbReference type="NCBIfam" id="NF033563">
    <property type="entry name" value="transpos_IS30"/>
    <property type="match status" value="1"/>
</dbReference>
<dbReference type="InterPro" id="IPR053392">
    <property type="entry name" value="Transposase_IS30-like"/>
</dbReference>
<dbReference type="EMBL" id="AWVP01000017">
    <property type="protein sequence ID" value="ERK60063.1"/>
    <property type="molecule type" value="Genomic_DNA"/>
</dbReference>
<organism evidence="2 3">
    <name type="scientific">Gemella bergeri ATCC 700627</name>
    <dbReference type="NCBI Taxonomy" id="1321820"/>
    <lineage>
        <taxon>Bacteria</taxon>
        <taxon>Bacillati</taxon>
        <taxon>Bacillota</taxon>
        <taxon>Bacilli</taxon>
        <taxon>Bacillales</taxon>
        <taxon>Gemellaceae</taxon>
        <taxon>Gemella</taxon>
    </lineage>
</organism>
<dbReference type="PROSITE" id="PS50994">
    <property type="entry name" value="INTEGRASE"/>
    <property type="match status" value="1"/>
</dbReference>
<proteinExistence type="predicted"/>
<evidence type="ECO:0000313" key="2">
    <source>
        <dbReference type="EMBL" id="ERK60063.1"/>
    </source>
</evidence>
<dbReference type="Gene3D" id="3.30.420.10">
    <property type="entry name" value="Ribonuclease H-like superfamily/Ribonuclease H"/>
    <property type="match status" value="1"/>
</dbReference>
<gene>
    <name evidence="2" type="ORF">HMPREF1983_00315</name>
</gene>
<dbReference type="GO" id="GO:0005829">
    <property type="term" value="C:cytosol"/>
    <property type="evidence" value="ECO:0007669"/>
    <property type="project" value="TreeGrafter"/>
</dbReference>
<dbReference type="PANTHER" id="PTHR10948">
    <property type="entry name" value="TRANSPOSASE"/>
    <property type="match status" value="1"/>
</dbReference>
<dbReference type="HOGENOM" id="CLU_1492106_0_0_9"/>
<dbReference type="GO" id="GO:0032196">
    <property type="term" value="P:transposition"/>
    <property type="evidence" value="ECO:0007669"/>
    <property type="project" value="TreeGrafter"/>
</dbReference>
<feature type="domain" description="Integrase catalytic" evidence="1">
    <location>
        <begin position="10"/>
        <end position="172"/>
    </location>
</feature>
<dbReference type="RefSeq" id="WP_021752675.1">
    <property type="nucleotide sequence ID" value="NZ_KI271815.1"/>
</dbReference>
<reference evidence="2 3" key="1">
    <citation type="submission" date="2013-08" db="EMBL/GenBank/DDBJ databases">
        <authorList>
            <person name="Weinstock G."/>
            <person name="Sodergren E."/>
            <person name="Wylie T."/>
            <person name="Fulton L."/>
            <person name="Fulton R."/>
            <person name="Fronick C."/>
            <person name="O'Laughlin M."/>
            <person name="Godfrey J."/>
            <person name="Miner T."/>
            <person name="Herter B."/>
            <person name="Appelbaum E."/>
            <person name="Cordes M."/>
            <person name="Lek S."/>
            <person name="Wollam A."/>
            <person name="Pepin K.H."/>
            <person name="Palsikar V.B."/>
            <person name="Mitreva M."/>
            <person name="Wilson R.K."/>
        </authorList>
    </citation>
    <scope>NUCLEOTIDE SEQUENCE [LARGE SCALE GENOMIC DNA]</scope>
    <source>
        <strain evidence="2 3">ATCC 700627</strain>
    </source>
</reference>
<comment type="caution">
    <text evidence="2">The sequence shown here is derived from an EMBL/GenBank/DDBJ whole genome shotgun (WGS) entry which is preliminary data.</text>
</comment>
<dbReference type="SUPFAM" id="SSF53098">
    <property type="entry name" value="Ribonuclease H-like"/>
    <property type="match status" value="1"/>
</dbReference>
<protein>
    <submittedName>
        <fullName evidence="2">Integrase core domain protein</fullName>
    </submittedName>
</protein>
<dbReference type="InterPro" id="IPR036397">
    <property type="entry name" value="RNaseH_sf"/>
</dbReference>
<sequence>KNKKILGVSIDERPKHIDEREEFGHFEIDTVHGRKEESTCLLTLTERKTRKGIVVLIDFRDSESVTYALKKMIKEYPVGMIKSITADNGAEFSTLEEYFSEAMDIYFAHPYSAFERGGNENFNKLIRRFIPKGSSIDDYNRKYIEKIIDIINNTPRKILNYRTANELFEEEIRNLLKQTA</sequence>
<dbReference type="eggNOG" id="COG2826">
    <property type="taxonomic scope" value="Bacteria"/>
</dbReference>